<gene>
    <name evidence="2" type="ORF">CYLTODRAFT_360842</name>
</gene>
<proteinExistence type="predicted"/>
<dbReference type="SUPFAM" id="SSF81383">
    <property type="entry name" value="F-box domain"/>
    <property type="match status" value="1"/>
</dbReference>
<dbReference type="AlphaFoldDB" id="A0A0D7AYA7"/>
<dbReference type="Pfam" id="PF12937">
    <property type="entry name" value="F-box-like"/>
    <property type="match status" value="1"/>
</dbReference>
<name>A0A0D7AYA7_9AGAR</name>
<dbReference type="EMBL" id="KN880740">
    <property type="protein sequence ID" value="KIY62879.1"/>
    <property type="molecule type" value="Genomic_DNA"/>
</dbReference>
<protein>
    <recommendedName>
        <fullName evidence="1">F-box domain-containing protein</fullName>
    </recommendedName>
</protein>
<keyword evidence="3" id="KW-1185">Reference proteome</keyword>
<feature type="domain" description="F-box" evidence="1">
    <location>
        <begin position="16"/>
        <end position="58"/>
    </location>
</feature>
<dbReference type="InterPro" id="IPR001810">
    <property type="entry name" value="F-box_dom"/>
</dbReference>
<dbReference type="InterPro" id="IPR036047">
    <property type="entry name" value="F-box-like_dom_sf"/>
</dbReference>
<evidence type="ECO:0000313" key="3">
    <source>
        <dbReference type="Proteomes" id="UP000054007"/>
    </source>
</evidence>
<dbReference type="Proteomes" id="UP000054007">
    <property type="component" value="Unassembled WGS sequence"/>
</dbReference>
<evidence type="ECO:0000313" key="2">
    <source>
        <dbReference type="EMBL" id="KIY62879.1"/>
    </source>
</evidence>
<evidence type="ECO:0000259" key="1">
    <source>
        <dbReference type="Pfam" id="PF12937"/>
    </source>
</evidence>
<dbReference type="OrthoDB" id="2788229at2759"/>
<feature type="non-terminal residue" evidence="2">
    <location>
        <position position="60"/>
    </location>
</feature>
<reference evidence="2 3" key="1">
    <citation type="journal article" date="2015" name="Fungal Genet. Biol.">
        <title>Evolution of novel wood decay mechanisms in Agaricales revealed by the genome sequences of Fistulina hepatica and Cylindrobasidium torrendii.</title>
        <authorList>
            <person name="Floudas D."/>
            <person name="Held B.W."/>
            <person name="Riley R."/>
            <person name="Nagy L.G."/>
            <person name="Koehler G."/>
            <person name="Ransdell A.S."/>
            <person name="Younus H."/>
            <person name="Chow J."/>
            <person name="Chiniquy J."/>
            <person name="Lipzen A."/>
            <person name="Tritt A."/>
            <person name="Sun H."/>
            <person name="Haridas S."/>
            <person name="LaButti K."/>
            <person name="Ohm R.A."/>
            <person name="Kues U."/>
            <person name="Blanchette R.A."/>
            <person name="Grigoriev I.V."/>
            <person name="Minto R.E."/>
            <person name="Hibbett D.S."/>
        </authorList>
    </citation>
    <scope>NUCLEOTIDE SEQUENCE [LARGE SCALE GENOMIC DNA]</scope>
    <source>
        <strain evidence="2 3">FP15055 ss-10</strain>
    </source>
</reference>
<accession>A0A0D7AYA7</accession>
<sequence>MATNATPRHYTSTGARLPPEICDIIIDFLHDDKPTLAACSVVAPSWTSAARYHLWRAVTV</sequence>
<organism evidence="2 3">
    <name type="scientific">Cylindrobasidium torrendii FP15055 ss-10</name>
    <dbReference type="NCBI Taxonomy" id="1314674"/>
    <lineage>
        <taxon>Eukaryota</taxon>
        <taxon>Fungi</taxon>
        <taxon>Dikarya</taxon>
        <taxon>Basidiomycota</taxon>
        <taxon>Agaricomycotina</taxon>
        <taxon>Agaricomycetes</taxon>
        <taxon>Agaricomycetidae</taxon>
        <taxon>Agaricales</taxon>
        <taxon>Marasmiineae</taxon>
        <taxon>Physalacriaceae</taxon>
        <taxon>Cylindrobasidium</taxon>
    </lineage>
</organism>